<proteinExistence type="predicted"/>
<evidence type="ECO:0000313" key="6">
    <source>
        <dbReference type="Proteomes" id="UP001501803"/>
    </source>
</evidence>
<dbReference type="InterPro" id="IPR036388">
    <property type="entry name" value="WH-like_DNA-bd_sf"/>
</dbReference>
<evidence type="ECO:0000256" key="1">
    <source>
        <dbReference type="ARBA" id="ARBA00023015"/>
    </source>
</evidence>
<dbReference type="InterPro" id="IPR016032">
    <property type="entry name" value="Sig_transdc_resp-reg_C-effctor"/>
</dbReference>
<dbReference type="SUPFAM" id="SSF46894">
    <property type="entry name" value="C-terminal effector domain of the bipartite response regulators"/>
    <property type="match status" value="1"/>
</dbReference>
<feature type="domain" description="HTH luxR-type" evidence="4">
    <location>
        <begin position="810"/>
        <end position="875"/>
    </location>
</feature>
<dbReference type="EMBL" id="BAABCN010000013">
    <property type="protein sequence ID" value="GAA3890090.1"/>
    <property type="molecule type" value="Genomic_DNA"/>
</dbReference>
<keyword evidence="1" id="KW-0805">Transcription regulation</keyword>
<dbReference type="InterPro" id="IPR059106">
    <property type="entry name" value="WHD_MalT"/>
</dbReference>
<dbReference type="PANTHER" id="PTHR44688:SF16">
    <property type="entry name" value="DNA-BINDING TRANSCRIPTIONAL ACTIVATOR DEVR_DOSR"/>
    <property type="match status" value="1"/>
</dbReference>
<dbReference type="Gene3D" id="3.40.50.300">
    <property type="entry name" value="P-loop containing nucleotide triphosphate hydrolases"/>
    <property type="match status" value="1"/>
</dbReference>
<name>A0ABP7L061_9MICO</name>
<dbReference type="Gene3D" id="1.10.10.10">
    <property type="entry name" value="Winged helix-like DNA-binding domain superfamily/Winged helix DNA-binding domain"/>
    <property type="match status" value="1"/>
</dbReference>
<dbReference type="SMART" id="SM00421">
    <property type="entry name" value="HTH_LUXR"/>
    <property type="match status" value="1"/>
</dbReference>
<dbReference type="InterPro" id="IPR041664">
    <property type="entry name" value="AAA_16"/>
</dbReference>
<keyword evidence="6" id="KW-1185">Reference proteome</keyword>
<dbReference type="Pfam" id="PF00196">
    <property type="entry name" value="GerE"/>
    <property type="match status" value="1"/>
</dbReference>
<keyword evidence="2" id="KW-0238">DNA-binding</keyword>
<evidence type="ECO:0000313" key="5">
    <source>
        <dbReference type="EMBL" id="GAA3890090.1"/>
    </source>
</evidence>
<reference evidence="6" key="1">
    <citation type="journal article" date="2019" name="Int. J. Syst. Evol. Microbiol.">
        <title>The Global Catalogue of Microorganisms (GCM) 10K type strain sequencing project: providing services to taxonomists for standard genome sequencing and annotation.</title>
        <authorList>
            <consortium name="The Broad Institute Genomics Platform"/>
            <consortium name="The Broad Institute Genome Sequencing Center for Infectious Disease"/>
            <person name="Wu L."/>
            <person name="Ma J."/>
        </authorList>
    </citation>
    <scope>NUCLEOTIDE SEQUENCE [LARGE SCALE GENOMIC DNA]</scope>
    <source>
        <strain evidence="6">JCM 17021</strain>
    </source>
</reference>
<gene>
    <name evidence="5" type="ORF">GCM10022381_35010</name>
</gene>
<dbReference type="Proteomes" id="UP001501803">
    <property type="component" value="Unassembled WGS sequence"/>
</dbReference>
<dbReference type="PROSITE" id="PS50043">
    <property type="entry name" value="HTH_LUXR_2"/>
    <property type="match status" value="1"/>
</dbReference>
<organism evidence="5 6">
    <name type="scientific">Leifsonia kafniensis</name>
    <dbReference type="NCBI Taxonomy" id="475957"/>
    <lineage>
        <taxon>Bacteria</taxon>
        <taxon>Bacillati</taxon>
        <taxon>Actinomycetota</taxon>
        <taxon>Actinomycetes</taxon>
        <taxon>Micrococcales</taxon>
        <taxon>Microbacteriaceae</taxon>
        <taxon>Leifsonia</taxon>
    </lineage>
</organism>
<dbReference type="Gene3D" id="1.25.40.10">
    <property type="entry name" value="Tetratricopeptide repeat domain"/>
    <property type="match status" value="1"/>
</dbReference>
<dbReference type="SUPFAM" id="SSF48452">
    <property type="entry name" value="TPR-like"/>
    <property type="match status" value="1"/>
</dbReference>
<dbReference type="Pfam" id="PF13191">
    <property type="entry name" value="AAA_16"/>
    <property type="match status" value="1"/>
</dbReference>
<dbReference type="SUPFAM" id="SSF52540">
    <property type="entry name" value="P-loop containing nucleoside triphosphate hydrolases"/>
    <property type="match status" value="1"/>
</dbReference>
<dbReference type="Pfam" id="PF25873">
    <property type="entry name" value="WHD_MalT"/>
    <property type="match status" value="1"/>
</dbReference>
<evidence type="ECO:0000256" key="2">
    <source>
        <dbReference type="ARBA" id="ARBA00023125"/>
    </source>
</evidence>
<accession>A0ABP7L061</accession>
<protein>
    <recommendedName>
        <fullName evidence="4">HTH luxR-type domain-containing protein</fullName>
    </recommendedName>
</protein>
<evidence type="ECO:0000256" key="3">
    <source>
        <dbReference type="ARBA" id="ARBA00023163"/>
    </source>
</evidence>
<sequence length="879" mass="95210">MGGRPGYPENVGEIYGTPRVPRDYVSRPHLTAKLDTDSPLVVVRGPAGSGKTVAVADWATASGSAHPFSGAWYPVDSASTTRLAFWNSLIQTMLDARLLPDTGLLARSVDSLGSEPDLTRLLRRGFAQIEQHTALVIDDFHLITDDAVHRDLVALLVAQPRLRATVVTRTWGPLESDSVRLALAPVVITPNELPLSVEETAEALASAGIHDDDGTIARAVWETVGGSTVLTRGVLLAMARGEIGFSIASLNESIATVSGRILRSQLPTSARDVRQLNSILRCSIAEFLTVDLAERLTARDDAAELLAQAERDGFGMWAERPGGPQFTFTPAVRAGLLAELTQRFPRDVKRLNQVTAEWMLGNGRELLALRHAIAADDMELASRVAVNDWFSLLELHRALLIEMVGALPLRTLQRAPLLTMVLALAYNASQVHRVKALEMFGLAIVSAKLRGPKEPLANRLVLLTIESVAFRVMGQIGQAVSAAERARALLDELSVDERDELAAHMSTLTSMLGLSFFYGGQPERAQKLFETAAVPQGRTGGAWYHGLALHAGGLALTGDIPEAQALLTLADEVEWPEGWRDGYIGAWGHIADGMIALESFDAVKAQHHVTVMEPHLATIEHWSLFAQVQAMVFLITGRAHEGIAYLRSETKRHSASLNPHTNMRLDRSRALLYFAAGREGEAEALLRKHPKSAPGVAVNWARLALLANQPERAIRALDEVAPATPMSSRLQSEALLLRASAALRLGRDEFAFTALDEAAGLMLDRRLNFALLLLPRSDVEALAALAAAHGHTSAVALLAQVDGHPPVFGELRPAIELTERERVVLQQLVTTGNHAEIAAALFVSPNTVKSQLRALYRKLGVTSRTEALLTASERHLISS</sequence>
<keyword evidence="3" id="KW-0804">Transcription</keyword>
<evidence type="ECO:0000259" key="4">
    <source>
        <dbReference type="PROSITE" id="PS50043"/>
    </source>
</evidence>
<dbReference type="InterPro" id="IPR000792">
    <property type="entry name" value="Tscrpt_reg_LuxR_C"/>
</dbReference>
<dbReference type="CDD" id="cd06170">
    <property type="entry name" value="LuxR_C_like"/>
    <property type="match status" value="1"/>
</dbReference>
<dbReference type="PANTHER" id="PTHR44688">
    <property type="entry name" value="DNA-BINDING TRANSCRIPTIONAL ACTIVATOR DEVR_DOSR"/>
    <property type="match status" value="1"/>
</dbReference>
<comment type="caution">
    <text evidence="5">The sequence shown here is derived from an EMBL/GenBank/DDBJ whole genome shotgun (WGS) entry which is preliminary data.</text>
</comment>
<dbReference type="InterPro" id="IPR027417">
    <property type="entry name" value="P-loop_NTPase"/>
</dbReference>
<dbReference type="InterPro" id="IPR011990">
    <property type="entry name" value="TPR-like_helical_dom_sf"/>
</dbReference>